<dbReference type="Gene3D" id="3.40.50.300">
    <property type="entry name" value="P-loop containing nucleotide triphosphate hydrolases"/>
    <property type="match status" value="1"/>
</dbReference>
<gene>
    <name evidence="1" type="ORF">IAA17_02535</name>
</gene>
<evidence type="ECO:0000313" key="1">
    <source>
        <dbReference type="EMBL" id="HIZ78649.1"/>
    </source>
</evidence>
<proteinExistence type="predicted"/>
<sequence length="222" mass="25212">MEHGDVRKVLDQIKGQEVFEKNMKRPDCVILDSEYCSMGRMVAVKACEGTAYTYYDASLLLDLLPEEREQKKKILEYDAVLAGWKGTAQELAEDPEFQRISGIYRKAVKAALEKGPCLIHERGIREDVEAMGYSCLSAITYGTVQENKRIRARVTPDYADLETDGELDQVIAAEDKKRRLYHDGLSRKPWGAKETYDLCVNTEILGKEMGIRLLRLLLTGEN</sequence>
<reference evidence="1" key="1">
    <citation type="journal article" date="2021" name="PeerJ">
        <title>Extensive microbial diversity within the chicken gut microbiome revealed by metagenomics and culture.</title>
        <authorList>
            <person name="Gilroy R."/>
            <person name="Ravi A."/>
            <person name="Getino M."/>
            <person name="Pursley I."/>
            <person name="Horton D.L."/>
            <person name="Alikhan N.F."/>
            <person name="Baker D."/>
            <person name="Gharbi K."/>
            <person name="Hall N."/>
            <person name="Watson M."/>
            <person name="Adriaenssens E.M."/>
            <person name="Foster-Nyarko E."/>
            <person name="Jarju S."/>
            <person name="Secka A."/>
            <person name="Antonio M."/>
            <person name="Oren A."/>
            <person name="Chaudhuri R.R."/>
            <person name="La Ragione R."/>
            <person name="Hildebrand F."/>
            <person name="Pallen M.J."/>
        </authorList>
    </citation>
    <scope>NUCLEOTIDE SEQUENCE</scope>
    <source>
        <strain evidence="1">ChiBcec1-1093</strain>
    </source>
</reference>
<comment type="caution">
    <text evidence="1">The sequence shown here is derived from an EMBL/GenBank/DDBJ whole genome shotgun (WGS) entry which is preliminary data.</text>
</comment>
<dbReference type="InterPro" id="IPR027417">
    <property type="entry name" value="P-loop_NTPase"/>
</dbReference>
<evidence type="ECO:0008006" key="3">
    <source>
        <dbReference type="Google" id="ProtNLM"/>
    </source>
</evidence>
<reference evidence="1" key="2">
    <citation type="submission" date="2021-04" db="EMBL/GenBank/DDBJ databases">
        <authorList>
            <person name="Gilroy R."/>
        </authorList>
    </citation>
    <scope>NUCLEOTIDE SEQUENCE</scope>
    <source>
        <strain evidence="1">ChiBcec1-1093</strain>
    </source>
</reference>
<accession>A0A9D2GF98</accession>
<dbReference type="EMBL" id="DXBC01000041">
    <property type="protein sequence ID" value="HIZ78649.1"/>
    <property type="molecule type" value="Genomic_DNA"/>
</dbReference>
<dbReference type="Proteomes" id="UP000824101">
    <property type="component" value="Unassembled WGS sequence"/>
</dbReference>
<protein>
    <recommendedName>
        <fullName evidence="3">Cytidylate kinase</fullName>
    </recommendedName>
</protein>
<organism evidence="1 2">
    <name type="scientific">Candidatus Lachnoclostridium stercorigallinarum</name>
    <dbReference type="NCBI Taxonomy" id="2838634"/>
    <lineage>
        <taxon>Bacteria</taxon>
        <taxon>Bacillati</taxon>
        <taxon>Bacillota</taxon>
        <taxon>Clostridia</taxon>
        <taxon>Lachnospirales</taxon>
        <taxon>Lachnospiraceae</taxon>
    </lineage>
</organism>
<dbReference type="AlphaFoldDB" id="A0A9D2GF98"/>
<evidence type="ECO:0000313" key="2">
    <source>
        <dbReference type="Proteomes" id="UP000824101"/>
    </source>
</evidence>
<name>A0A9D2GF98_9FIRM</name>